<evidence type="ECO:0000313" key="5">
    <source>
        <dbReference type="Proteomes" id="UP000242915"/>
    </source>
</evidence>
<protein>
    <submittedName>
        <fullName evidence="4">Uncharacterized protein</fullName>
    </submittedName>
</protein>
<dbReference type="InterPro" id="IPR057166">
    <property type="entry name" value="DUF7844"/>
</dbReference>
<accession>A0A239F8X0</accession>
<sequence>MSLARTCLAFCLLLVSTGSYAQLSLEVDGEKLSASEQAASQALLQDALQVLPPQFRQRLDRKVNFSWQQLPEQVYGRTVKVDQIRLNQRLLPALVDGSAQTQQTNRPHGTVRRELLATVIHELTHLYDRAQLWPTVEKIRLQRCQNRASSSGLVGLPDNCRGETARRFTLSDNPRLLDIAGWPQYVGRRGEREQENHQVARSPDLYELENAREFVAVNMEYFLLDPDFACRRPTLAAYYREQFAWTPPNQAKCDTSLAYLNAGNDFAKEPLGKIDPERVYAVDYLLAEANDQLASRWGHSMIRLIICAPGRPRGPACRLDLDQSLVLSYRAFIGDVQLSSWGAMIGAYPSRLFVLPLAQVVDEYTKTELRSLISVPMNLDRQQINDFVTRSVEQHWSYDGNYYFLSNNCAVENLKLLRTGTNNPKLQTLDSIMPNGLLEVLEARGLADSTVLKDRKEAMRLGYLFDSYRDRYQAMFDVLRTHLPIKQESVEDWLELPAKQRSQWFAQADIRTTAAMMLLEKAAQRKQILVAQQELKERYLSGRKVPDKGLDKAGNALEQILANSGFLSRPAEMLEGGYGLPQPAEWQHLETESSNRQKYLLKLRDSLDNEVRSLLEPKRLAELETIEDNLKLLGKHLREMHKASGGLMLP</sequence>
<dbReference type="EMBL" id="FZOG01000003">
    <property type="protein sequence ID" value="SNS53191.1"/>
    <property type="molecule type" value="Genomic_DNA"/>
</dbReference>
<evidence type="ECO:0000313" key="4">
    <source>
        <dbReference type="EMBL" id="SNS53191.1"/>
    </source>
</evidence>
<keyword evidence="5" id="KW-1185">Reference proteome</keyword>
<name>A0A239F8X0_9PSED</name>
<feature type="domain" description="Lnb N-terminal periplasmic" evidence="2">
    <location>
        <begin position="271"/>
        <end position="430"/>
    </location>
</feature>
<feature type="chain" id="PRO_5012760222" evidence="1">
    <location>
        <begin position="22"/>
        <end position="650"/>
    </location>
</feature>
<evidence type="ECO:0000259" key="2">
    <source>
        <dbReference type="Pfam" id="PF13387"/>
    </source>
</evidence>
<dbReference type="InterPro" id="IPR025178">
    <property type="entry name" value="Lnb_N"/>
</dbReference>
<dbReference type="RefSeq" id="WP_089360006.1">
    <property type="nucleotide sequence ID" value="NZ_FZOG01000003.1"/>
</dbReference>
<evidence type="ECO:0000256" key="1">
    <source>
        <dbReference type="SAM" id="SignalP"/>
    </source>
</evidence>
<evidence type="ECO:0000259" key="3">
    <source>
        <dbReference type="Pfam" id="PF25226"/>
    </source>
</evidence>
<organism evidence="4 5">
    <name type="scientific">Pseudomonas segetis</name>
    <dbReference type="NCBI Taxonomy" id="298908"/>
    <lineage>
        <taxon>Bacteria</taxon>
        <taxon>Pseudomonadati</taxon>
        <taxon>Pseudomonadota</taxon>
        <taxon>Gammaproteobacteria</taxon>
        <taxon>Pseudomonadales</taxon>
        <taxon>Pseudomonadaceae</taxon>
        <taxon>Pseudomonas</taxon>
    </lineage>
</organism>
<dbReference type="Pfam" id="PF13387">
    <property type="entry name" value="Lnb_N"/>
    <property type="match status" value="1"/>
</dbReference>
<dbReference type="Pfam" id="PF25226">
    <property type="entry name" value="DUF7844"/>
    <property type="match status" value="1"/>
</dbReference>
<proteinExistence type="predicted"/>
<feature type="signal peptide" evidence="1">
    <location>
        <begin position="1"/>
        <end position="21"/>
    </location>
</feature>
<reference evidence="5" key="1">
    <citation type="submission" date="2017-06" db="EMBL/GenBank/DDBJ databases">
        <authorList>
            <person name="Varghese N."/>
            <person name="Submissions S."/>
        </authorList>
    </citation>
    <scope>NUCLEOTIDE SEQUENCE [LARGE SCALE GENOMIC DNA]</scope>
    <source>
        <strain evidence="5">CIP 108523</strain>
    </source>
</reference>
<dbReference type="AlphaFoldDB" id="A0A239F8X0"/>
<keyword evidence="1" id="KW-0732">Signal</keyword>
<dbReference type="Proteomes" id="UP000242915">
    <property type="component" value="Unassembled WGS sequence"/>
</dbReference>
<feature type="domain" description="DUF7844" evidence="3">
    <location>
        <begin position="25"/>
        <end position="251"/>
    </location>
</feature>
<gene>
    <name evidence="4" type="ORF">SAMN05216255_2490</name>
</gene>